<evidence type="ECO:0000313" key="1">
    <source>
        <dbReference type="EMBL" id="CDM34389.1"/>
    </source>
</evidence>
<evidence type="ECO:0000313" key="2">
    <source>
        <dbReference type="Proteomes" id="UP000030686"/>
    </source>
</evidence>
<accession>W6QJK6</accession>
<proteinExistence type="predicted"/>
<keyword evidence="2" id="KW-1185">Reference proteome</keyword>
<protein>
    <submittedName>
        <fullName evidence="1">Genomic scaffold, ProqFM164S03</fullName>
    </submittedName>
</protein>
<dbReference type="EMBL" id="HG792017">
    <property type="protein sequence ID" value="CDM34389.1"/>
    <property type="molecule type" value="Genomic_DNA"/>
</dbReference>
<reference evidence="1" key="1">
    <citation type="journal article" date="2014" name="Nat. Commun.">
        <title>Multiple recent horizontal transfers of a large genomic region in cheese making fungi.</title>
        <authorList>
            <person name="Cheeseman K."/>
            <person name="Ropars J."/>
            <person name="Renault P."/>
            <person name="Dupont J."/>
            <person name="Gouzy J."/>
            <person name="Branca A."/>
            <person name="Abraham A.L."/>
            <person name="Ceppi M."/>
            <person name="Conseiller E."/>
            <person name="Debuchy R."/>
            <person name="Malagnac F."/>
            <person name="Goarin A."/>
            <person name="Silar P."/>
            <person name="Lacoste S."/>
            <person name="Sallet E."/>
            <person name="Bensimon A."/>
            <person name="Giraud T."/>
            <person name="Brygoo Y."/>
        </authorList>
    </citation>
    <scope>NUCLEOTIDE SEQUENCE [LARGE SCALE GENOMIC DNA]</scope>
    <source>
        <strain evidence="1">FM164</strain>
    </source>
</reference>
<dbReference type="Proteomes" id="UP000030686">
    <property type="component" value="Unassembled WGS sequence"/>
</dbReference>
<dbReference type="STRING" id="1365484.W6QJK6"/>
<gene>
    <name evidence="1" type="ORF">PROQFM164_S03g001113</name>
</gene>
<dbReference type="OMA" id="THVFGTK"/>
<sequence length="554" mass="63314">MALFIPMSLVPLCFPTPPTPKTEFQTLPAEIKLLIIDQLDRDTYTLSHLAACNRELYNMAIPALYANVSLGAVPHYRMWPGLAFPADRRSIERFLITILRKPHLAEFVKSLDVTDLHDLCFEHRQSSTQRRQLLLNPLAPQDHQMIMDAAMKLPLYSTIRVAMRKALGCDVPRSDAMVAVLLGYLPALKHLEIAMESEDPFREPQTTELNLIERVLISIAGARSAQTDENGISNALTPTLSKLTHLKAEVDGKSPMADIDWLMMLLRIPTLTHVFGTKWSNAQRWLRPVPGSSHRLVHLELRDCTFDALNLRRLLRQTHILETFIYERGWTEAKDWVVKAADLSQALQYRSHTLTCLELSFNRTDRKIHEELYLHPLNLSGLSHLKRLRISAGYLVQTETKSAHYEGRHWRLHDVDGAYNRNLPLHKLLPESLEELHIIQILDVLEFMLLCEKLCASLQSRIVPMSLEPHHFECLKEIKIEAPFEGEGECIFSELSRVTNQAGVKLTTIENSADYVKSWITGKSKPSCADKKIDWGFDGDVRWARPFIQRGVTH</sequence>
<dbReference type="AlphaFoldDB" id="W6QJK6"/>
<name>W6QJK6_PENRF</name>
<organism evidence="1 2">
    <name type="scientific">Penicillium roqueforti (strain FM164)</name>
    <dbReference type="NCBI Taxonomy" id="1365484"/>
    <lineage>
        <taxon>Eukaryota</taxon>
        <taxon>Fungi</taxon>
        <taxon>Dikarya</taxon>
        <taxon>Ascomycota</taxon>
        <taxon>Pezizomycotina</taxon>
        <taxon>Eurotiomycetes</taxon>
        <taxon>Eurotiomycetidae</taxon>
        <taxon>Eurotiales</taxon>
        <taxon>Aspergillaceae</taxon>
        <taxon>Penicillium</taxon>
    </lineage>
</organism>
<dbReference type="OrthoDB" id="4422269at2759"/>